<dbReference type="RefSeq" id="WP_209526970.1">
    <property type="nucleotide sequence ID" value="NZ_JAGJTZ010000001.1"/>
</dbReference>
<dbReference type="Proteomes" id="UP001224622">
    <property type="component" value="Unassembled WGS sequence"/>
</dbReference>
<evidence type="ECO:0000313" key="2">
    <source>
        <dbReference type="Proteomes" id="UP001224622"/>
    </source>
</evidence>
<dbReference type="Gene3D" id="1.10.1660.20">
    <property type="match status" value="1"/>
</dbReference>
<gene>
    <name evidence="1" type="ORF">RDT67_25280</name>
</gene>
<protein>
    <submittedName>
        <fullName evidence="1">Excisionase</fullName>
    </submittedName>
</protein>
<sequence>MGQLIPIIEWASGPNGFKYPPKAATLYKYAATGQIYPKPKKQGKKWVVDADAKFVGIIASAPSLDRLSKPVGDLVKKALTGG</sequence>
<dbReference type="Pfam" id="PF07825">
    <property type="entry name" value="Exc"/>
    <property type="match status" value="1"/>
</dbReference>
<organism evidence="1 2">
    <name type="scientific">Serratia fonticola</name>
    <dbReference type="NCBI Taxonomy" id="47917"/>
    <lineage>
        <taxon>Bacteria</taxon>
        <taxon>Pseudomonadati</taxon>
        <taxon>Pseudomonadota</taxon>
        <taxon>Gammaproteobacteria</taxon>
        <taxon>Enterobacterales</taxon>
        <taxon>Yersiniaceae</taxon>
        <taxon>Serratia</taxon>
    </lineage>
</organism>
<dbReference type="GO" id="GO:0003677">
    <property type="term" value="F:DNA binding"/>
    <property type="evidence" value="ECO:0007669"/>
    <property type="project" value="InterPro"/>
</dbReference>
<comment type="caution">
    <text evidence="1">The sequence shown here is derived from an EMBL/GenBank/DDBJ whole genome shotgun (WGS) entry which is preliminary data.</text>
</comment>
<dbReference type="EMBL" id="JAVIGA010000041">
    <property type="protein sequence ID" value="MDQ9129734.1"/>
    <property type="molecule type" value="Genomic_DNA"/>
</dbReference>
<dbReference type="AlphaFoldDB" id="A0AAJ1YGS2"/>
<proteinExistence type="predicted"/>
<dbReference type="GO" id="GO:0006310">
    <property type="term" value="P:DNA recombination"/>
    <property type="evidence" value="ECO:0007669"/>
    <property type="project" value="InterPro"/>
</dbReference>
<dbReference type="InterPro" id="IPR012884">
    <property type="entry name" value="Excisionase-like"/>
</dbReference>
<accession>A0AAJ1YGS2</accession>
<dbReference type="SUPFAM" id="SSF46955">
    <property type="entry name" value="Putative DNA-binding domain"/>
    <property type="match status" value="1"/>
</dbReference>
<name>A0AAJ1YGS2_SERFO</name>
<evidence type="ECO:0000313" key="1">
    <source>
        <dbReference type="EMBL" id="MDQ9129734.1"/>
    </source>
</evidence>
<dbReference type="InterPro" id="IPR009061">
    <property type="entry name" value="DNA-bd_dom_put_sf"/>
</dbReference>
<dbReference type="InterPro" id="IPR038137">
    <property type="entry name" value="Excisionase-like_sf"/>
</dbReference>
<reference evidence="1" key="1">
    <citation type="submission" date="2023-08" db="EMBL/GenBank/DDBJ databases">
        <title>The Comparative Genomic Analysis of Yersiniaceae from Polar Regions.</title>
        <authorList>
            <person name="Goncharov A."/>
            <person name="Aslanov B."/>
            <person name="Kolodzhieva V."/>
            <person name="Azarov D."/>
            <person name="Mochov A."/>
            <person name="Lebedeva E."/>
        </authorList>
    </citation>
    <scope>NUCLEOTIDE SEQUENCE</scope>
    <source>
        <strain evidence="1">Vf</strain>
    </source>
</reference>